<evidence type="ECO:0000313" key="11">
    <source>
        <dbReference type="Proteomes" id="UP000294933"/>
    </source>
</evidence>
<dbReference type="PROSITE" id="PS50020">
    <property type="entry name" value="WW_DOMAIN_2"/>
    <property type="match status" value="1"/>
</dbReference>
<proteinExistence type="predicted"/>
<dbReference type="Pfam" id="PF00617">
    <property type="entry name" value="RasGEF"/>
    <property type="match status" value="1"/>
</dbReference>
<dbReference type="InterPro" id="IPR001452">
    <property type="entry name" value="SH3_domain"/>
</dbReference>
<feature type="domain" description="N-terminal Ras-GEF" evidence="9">
    <location>
        <begin position="970"/>
        <end position="1100"/>
    </location>
</feature>
<sequence length="1391" mass="153963">MAAVMTSNYNTNNVGTGQFAQQQPVEDQYLTTFFCRALYDYQSQDASSLSFYRGDIIEVLTQLESGWWDGLLNDERGWFPSNYVEPISDQEAEAELAGSDYATERSDVHDSAIDVTQNGDPRSQLERDENWLQEELEYSNSRNGTAEITGAVAGEPTAASDFWVPQVAQNGQIYYVNTKTGEHSRDLPTELEDDGHDADVVGLSAPTSARNGKAEVRLSRLPRSLGNGVKNGDVSATDSGKAGFGLAGRSGTPEPWVKRLADDGMSYYYQNKTTGQVQWTRPDPAISFGSMDDRVRGERRPTTSSTATSSSGYTSQSSSRDTIYAPSRQRSGSVNSQQHGRRLKRMSVYSDDSDIQPRDFDRPDRNMASSSQSVDPLPGRRIESRNGNRSEIYDAGEEEPFDLTTAERSAMLLQQALTPSTPESIEDLYERAREAIMGVMHAVDDNGLPKPPDHDEEVEQSVKTAVVAVRSLLYISCALSGPLPNSLGERNAGDPTATAAAQQLQAFLKTSQRKATATLSKLVLSARAAKFQREMMSADMMFRVEQDAADLQRSIDSFVADVQKQYARTAIKQLHARVGRKRLRGVFGIANIGLGLPGAGIGGFWKGLGYVGLDEDVSPPKRTLSTEVLGEVAASGSAVDERLADLAASLKAGAAGDTPETHTELQDTIRHLWSFVSLVTDINIAQHVDVDGMRRGQEGVPSAEDVYSRAVDRARALVRTLEVSLQALHNDGGWMLLATQALSSSKFPVPRPDGKLPLEVLGLVLTSMKANLRQVQETLDNLLAVGSDQADAAQNDYNGSIEWRMSRLSILDGARPLSNFFPPLQEREGAGGEDIVDMETAFRRPPGARPPKGEVDESADNAGQSTSTLNHSRTVTGDDQSMNASEATIAEADPSGFQSNFLESPKPVPPPKPEDEILFPEKRRSPPRAAKIRQLLGDDAPERYIDNANANSKPWYLRPTYGQDEILINPDGGIRGGTLAALVERLTTHEYGDPIFIKTFLMTYKSFTNLNELFDLLVARFNIQAPDGLKPDELEEWKKSKQTIVRVRVINTFKTMIADSDVLEKDDNYILERMKDFALSPDVAQLNASKHLLSLIERAQAGGDSVVKMTAVSSQFPPPSIQPKMSSSRKLKFLDVDALEMARQLTILESRFYNKIRAVECLQRARESNKVGEHHDHIADVIQVTNKIAYWVTNTVLSKEDSRKRAAIVKHFISIADRCRTLHNFSSMVAIISGLNSPPIRRLKRTWEQVNSKFMSQLGTCEMTLDSGKNFSNYRSTLAKVNPPCIPFIGVYLTVLTFIQDGSKDYLQPNVINFGKRQKAAEVIREIKHWQSKQFNLSPLPAVLAFIEESLASFNDTTNWNDYFWNTSLEREPREREDEKMARLLQESGFL</sequence>
<feature type="compositionally biased region" description="Basic and acidic residues" evidence="5">
    <location>
        <begin position="291"/>
        <end position="301"/>
    </location>
</feature>
<keyword evidence="1 4" id="KW-0728">SH3 domain</keyword>
<dbReference type="VEuPathDB" id="FungiDB:BD410DRAFT_831310"/>
<organism evidence="10 11">
    <name type="scientific">Rickenella mellea</name>
    <dbReference type="NCBI Taxonomy" id="50990"/>
    <lineage>
        <taxon>Eukaryota</taxon>
        <taxon>Fungi</taxon>
        <taxon>Dikarya</taxon>
        <taxon>Basidiomycota</taxon>
        <taxon>Agaricomycotina</taxon>
        <taxon>Agaricomycetes</taxon>
        <taxon>Hymenochaetales</taxon>
        <taxon>Rickenellaceae</taxon>
        <taxon>Rickenella</taxon>
    </lineage>
</organism>
<gene>
    <name evidence="10" type="ORF">BD410DRAFT_831310</name>
</gene>
<evidence type="ECO:0000259" key="7">
    <source>
        <dbReference type="PROSITE" id="PS50009"/>
    </source>
</evidence>
<feature type="region of interest" description="Disordered" evidence="5">
    <location>
        <begin position="842"/>
        <end position="919"/>
    </location>
</feature>
<dbReference type="FunFam" id="2.30.30.40:FF:000072">
    <property type="entry name" value="Unconventional Myosin IB"/>
    <property type="match status" value="1"/>
</dbReference>
<dbReference type="PROSITE" id="PS50002">
    <property type="entry name" value="SH3"/>
    <property type="match status" value="1"/>
</dbReference>
<dbReference type="SMART" id="SM00456">
    <property type="entry name" value="WW"/>
    <property type="match status" value="2"/>
</dbReference>
<dbReference type="InterPro" id="IPR000651">
    <property type="entry name" value="Ras-like_Gua-exchang_fac_N"/>
</dbReference>
<dbReference type="InterPro" id="IPR001202">
    <property type="entry name" value="WW_dom"/>
</dbReference>
<dbReference type="Gene3D" id="1.20.870.10">
    <property type="entry name" value="Son of sevenless (SoS) protein Chain: S domain 1"/>
    <property type="match status" value="1"/>
</dbReference>
<protein>
    <submittedName>
        <fullName evidence="10">Ras GEF</fullName>
    </submittedName>
</protein>
<dbReference type="CDD" id="cd06224">
    <property type="entry name" value="REM"/>
    <property type="match status" value="1"/>
</dbReference>
<dbReference type="Gene3D" id="1.10.840.10">
    <property type="entry name" value="Ras guanine-nucleotide exchange factors catalytic domain"/>
    <property type="match status" value="1"/>
</dbReference>
<dbReference type="PANTHER" id="PTHR23113">
    <property type="entry name" value="GUANINE NUCLEOTIDE EXCHANGE FACTOR"/>
    <property type="match status" value="1"/>
</dbReference>
<dbReference type="Proteomes" id="UP000294933">
    <property type="component" value="Unassembled WGS sequence"/>
</dbReference>
<dbReference type="InterPro" id="IPR008937">
    <property type="entry name" value="Ras-like_GEF"/>
</dbReference>
<dbReference type="Gene3D" id="2.20.70.10">
    <property type="match status" value="2"/>
</dbReference>
<feature type="domain" description="WW" evidence="8">
    <location>
        <begin position="250"/>
        <end position="284"/>
    </location>
</feature>
<dbReference type="CDD" id="cd00201">
    <property type="entry name" value="WW"/>
    <property type="match status" value="1"/>
</dbReference>
<dbReference type="SMART" id="SM00229">
    <property type="entry name" value="RasGEFN"/>
    <property type="match status" value="1"/>
</dbReference>
<dbReference type="SMART" id="SM00326">
    <property type="entry name" value="SH3"/>
    <property type="match status" value="1"/>
</dbReference>
<dbReference type="InterPro" id="IPR036028">
    <property type="entry name" value="SH3-like_dom_sf"/>
</dbReference>
<evidence type="ECO:0000256" key="3">
    <source>
        <dbReference type="PROSITE-ProRule" id="PRU00168"/>
    </source>
</evidence>
<dbReference type="InterPro" id="IPR036964">
    <property type="entry name" value="RASGEF_cat_dom_sf"/>
</dbReference>
<dbReference type="InterPro" id="IPR001895">
    <property type="entry name" value="RASGEF_cat_dom"/>
</dbReference>
<feature type="compositionally biased region" description="Low complexity" evidence="5">
    <location>
        <begin position="302"/>
        <end position="319"/>
    </location>
</feature>
<dbReference type="Pfam" id="PF00018">
    <property type="entry name" value="SH3_1"/>
    <property type="match status" value="1"/>
</dbReference>
<feature type="domain" description="Ras-GEF" evidence="7">
    <location>
        <begin position="1137"/>
        <end position="1374"/>
    </location>
</feature>
<feature type="region of interest" description="Disordered" evidence="5">
    <location>
        <begin position="229"/>
        <end position="255"/>
    </location>
</feature>
<feature type="compositionally biased region" description="Basic and acidic residues" evidence="5">
    <location>
        <begin position="378"/>
        <end position="392"/>
    </location>
</feature>
<evidence type="ECO:0000256" key="4">
    <source>
        <dbReference type="PROSITE-ProRule" id="PRU00192"/>
    </source>
</evidence>
<dbReference type="PRINTS" id="PR00452">
    <property type="entry name" value="SH3DOMAIN"/>
</dbReference>
<keyword evidence="11" id="KW-1185">Reference proteome</keyword>
<evidence type="ECO:0000259" key="9">
    <source>
        <dbReference type="PROSITE" id="PS50212"/>
    </source>
</evidence>
<dbReference type="GO" id="GO:0005085">
    <property type="term" value="F:guanyl-nucleotide exchange factor activity"/>
    <property type="evidence" value="ECO:0007669"/>
    <property type="project" value="UniProtKB-KW"/>
</dbReference>
<dbReference type="EMBL" id="ML170217">
    <property type="protein sequence ID" value="TDL17713.1"/>
    <property type="molecule type" value="Genomic_DNA"/>
</dbReference>
<keyword evidence="2 3" id="KW-0344">Guanine-nucleotide releasing factor</keyword>
<dbReference type="PANTHER" id="PTHR23113:SF368">
    <property type="entry name" value="CELL DIVISION CONTROL PROTEIN 25"/>
    <property type="match status" value="1"/>
</dbReference>
<feature type="compositionally biased region" description="Polar residues" evidence="5">
    <location>
        <begin position="861"/>
        <end position="886"/>
    </location>
</feature>
<evidence type="ECO:0000259" key="6">
    <source>
        <dbReference type="PROSITE" id="PS50002"/>
    </source>
</evidence>
<dbReference type="SMART" id="SM00147">
    <property type="entry name" value="RasGEF"/>
    <property type="match status" value="1"/>
</dbReference>
<dbReference type="STRING" id="50990.A0A4Y7PQJ6"/>
<dbReference type="OrthoDB" id="546434at2759"/>
<dbReference type="InterPro" id="IPR023578">
    <property type="entry name" value="Ras_GEF_dom_sf"/>
</dbReference>
<evidence type="ECO:0000256" key="1">
    <source>
        <dbReference type="ARBA" id="ARBA00022443"/>
    </source>
</evidence>
<dbReference type="SUPFAM" id="SSF48366">
    <property type="entry name" value="Ras GEF"/>
    <property type="match status" value="1"/>
</dbReference>
<reference evidence="10 11" key="1">
    <citation type="submission" date="2018-06" db="EMBL/GenBank/DDBJ databases">
        <title>A transcriptomic atlas of mushroom development highlights an independent origin of complex multicellularity.</title>
        <authorList>
            <consortium name="DOE Joint Genome Institute"/>
            <person name="Krizsan K."/>
            <person name="Almasi E."/>
            <person name="Merenyi Z."/>
            <person name="Sahu N."/>
            <person name="Viragh M."/>
            <person name="Koszo T."/>
            <person name="Mondo S."/>
            <person name="Kiss B."/>
            <person name="Balint B."/>
            <person name="Kues U."/>
            <person name="Barry K."/>
            <person name="Hegedus J.C."/>
            <person name="Henrissat B."/>
            <person name="Johnson J."/>
            <person name="Lipzen A."/>
            <person name="Ohm R."/>
            <person name="Nagy I."/>
            <person name="Pangilinan J."/>
            <person name="Yan J."/>
            <person name="Xiong Y."/>
            <person name="Grigoriev I.V."/>
            <person name="Hibbett D.S."/>
            <person name="Nagy L.G."/>
        </authorList>
    </citation>
    <scope>NUCLEOTIDE SEQUENCE [LARGE SCALE GENOMIC DNA]</scope>
    <source>
        <strain evidence="10 11">SZMC22713</strain>
    </source>
</reference>
<evidence type="ECO:0000259" key="8">
    <source>
        <dbReference type="PROSITE" id="PS50020"/>
    </source>
</evidence>
<dbReference type="Pfam" id="PF00618">
    <property type="entry name" value="RasGEF_N"/>
    <property type="match status" value="1"/>
</dbReference>
<evidence type="ECO:0000256" key="2">
    <source>
        <dbReference type="ARBA" id="ARBA00022658"/>
    </source>
</evidence>
<feature type="compositionally biased region" description="Polar residues" evidence="5">
    <location>
        <begin position="328"/>
        <end position="338"/>
    </location>
</feature>
<dbReference type="GO" id="GO:0007265">
    <property type="term" value="P:Ras protein signal transduction"/>
    <property type="evidence" value="ECO:0007669"/>
    <property type="project" value="TreeGrafter"/>
</dbReference>
<dbReference type="CDD" id="cd00155">
    <property type="entry name" value="RasGEF"/>
    <property type="match status" value="1"/>
</dbReference>
<dbReference type="PROSITE" id="PS50009">
    <property type="entry name" value="RASGEF_CAT"/>
    <property type="match status" value="1"/>
</dbReference>
<name>A0A4Y7PQJ6_9AGAM</name>
<evidence type="ECO:0000256" key="5">
    <source>
        <dbReference type="SAM" id="MobiDB-lite"/>
    </source>
</evidence>
<accession>A0A4Y7PQJ6</accession>
<dbReference type="Gene3D" id="2.30.30.40">
    <property type="entry name" value="SH3 Domains"/>
    <property type="match status" value="1"/>
</dbReference>
<evidence type="ECO:0000313" key="10">
    <source>
        <dbReference type="EMBL" id="TDL17713.1"/>
    </source>
</evidence>
<dbReference type="PROSITE" id="PS50212">
    <property type="entry name" value="RASGEF_NTER"/>
    <property type="match status" value="1"/>
</dbReference>
<dbReference type="CDD" id="cd11883">
    <property type="entry name" value="SH3_Sdc25"/>
    <property type="match status" value="1"/>
</dbReference>
<dbReference type="SUPFAM" id="SSF50044">
    <property type="entry name" value="SH3-domain"/>
    <property type="match status" value="1"/>
</dbReference>
<dbReference type="GO" id="GO:0005886">
    <property type="term" value="C:plasma membrane"/>
    <property type="evidence" value="ECO:0007669"/>
    <property type="project" value="TreeGrafter"/>
</dbReference>
<feature type="domain" description="SH3" evidence="6">
    <location>
        <begin position="30"/>
        <end position="89"/>
    </location>
</feature>
<feature type="region of interest" description="Disordered" evidence="5">
    <location>
        <begin position="279"/>
        <end position="397"/>
    </location>
</feature>
<feature type="compositionally biased region" description="Basic and acidic residues" evidence="5">
    <location>
        <begin position="355"/>
        <end position="365"/>
    </location>
</feature>